<proteinExistence type="predicted"/>
<dbReference type="Proteomes" id="UP000271889">
    <property type="component" value="Unassembled WGS sequence"/>
</dbReference>
<feature type="region of interest" description="Disordered" evidence="1">
    <location>
        <begin position="1"/>
        <end position="39"/>
    </location>
</feature>
<keyword evidence="3" id="KW-1185">Reference proteome</keyword>
<evidence type="ECO:0000313" key="3">
    <source>
        <dbReference type="Proteomes" id="UP000271889"/>
    </source>
</evidence>
<evidence type="ECO:0000313" key="2">
    <source>
        <dbReference type="EMBL" id="VDN30637.1"/>
    </source>
</evidence>
<sequence>MSQLFQEGKNKEEIFESTGGNEDDKTGEENFEGNGGGEVGIARTELKREFTEEANGGGEVDFAKQNLCRNEAVC</sequence>
<name>A0A3P7N843_CYLGO</name>
<evidence type="ECO:0000256" key="1">
    <source>
        <dbReference type="SAM" id="MobiDB-lite"/>
    </source>
</evidence>
<protein>
    <submittedName>
        <fullName evidence="2">Uncharacterized protein</fullName>
    </submittedName>
</protein>
<accession>A0A3P7N843</accession>
<organism evidence="2 3">
    <name type="scientific">Cylicostephanus goldi</name>
    <name type="common">Nematode worm</name>
    <dbReference type="NCBI Taxonomy" id="71465"/>
    <lineage>
        <taxon>Eukaryota</taxon>
        <taxon>Metazoa</taxon>
        <taxon>Ecdysozoa</taxon>
        <taxon>Nematoda</taxon>
        <taxon>Chromadorea</taxon>
        <taxon>Rhabditida</taxon>
        <taxon>Rhabditina</taxon>
        <taxon>Rhabditomorpha</taxon>
        <taxon>Strongyloidea</taxon>
        <taxon>Strongylidae</taxon>
        <taxon>Cylicostephanus</taxon>
    </lineage>
</organism>
<dbReference type="AlphaFoldDB" id="A0A3P7N843"/>
<gene>
    <name evidence="2" type="ORF">CGOC_LOCUS11600</name>
</gene>
<dbReference type="EMBL" id="UYRV01117428">
    <property type="protein sequence ID" value="VDN30637.1"/>
    <property type="molecule type" value="Genomic_DNA"/>
</dbReference>
<reference evidence="2 3" key="1">
    <citation type="submission" date="2018-11" db="EMBL/GenBank/DDBJ databases">
        <authorList>
            <consortium name="Pathogen Informatics"/>
        </authorList>
    </citation>
    <scope>NUCLEOTIDE SEQUENCE [LARGE SCALE GENOMIC DNA]</scope>
</reference>